<reference evidence="2" key="1">
    <citation type="submission" date="2016-11" db="EMBL/GenBank/DDBJ databases">
        <authorList>
            <person name="Varghese N."/>
            <person name="Submissions S."/>
        </authorList>
    </citation>
    <scope>NUCLEOTIDE SEQUENCE [LARGE SCALE GENOMIC DNA]</scope>
    <source>
        <strain evidence="2">DSM 22623</strain>
    </source>
</reference>
<evidence type="ECO:0000313" key="2">
    <source>
        <dbReference type="Proteomes" id="UP000184432"/>
    </source>
</evidence>
<dbReference type="InterPro" id="IPR011463">
    <property type="entry name" value="DUF1569"/>
</dbReference>
<proteinExistence type="predicted"/>
<dbReference type="AlphaFoldDB" id="A0A1M6H5E5"/>
<sequence>MKSLFEESTLQEIENRIDQISDTTSPAWGKMNASQMFHHCQFPLKIALQKEHPELKPNFLAKLFFKKSMYNDKPWKKNLPTHSKLKVEDQKEFESEKQQLLELTKEFSNQRDKQQWDPHPMFGKFTRDQWGKMQYKHLDHHLKQFNA</sequence>
<organism evidence="1 2">
    <name type="scientific">Aquimarina spongiae</name>
    <dbReference type="NCBI Taxonomy" id="570521"/>
    <lineage>
        <taxon>Bacteria</taxon>
        <taxon>Pseudomonadati</taxon>
        <taxon>Bacteroidota</taxon>
        <taxon>Flavobacteriia</taxon>
        <taxon>Flavobacteriales</taxon>
        <taxon>Flavobacteriaceae</taxon>
        <taxon>Aquimarina</taxon>
    </lineage>
</organism>
<dbReference type="EMBL" id="FQYP01000006">
    <property type="protein sequence ID" value="SHJ17477.1"/>
    <property type="molecule type" value="Genomic_DNA"/>
</dbReference>
<dbReference type="STRING" id="570521.SAMN04488508_10681"/>
<dbReference type="InterPro" id="IPR034660">
    <property type="entry name" value="DinB/YfiT-like"/>
</dbReference>
<accession>A0A1M6H5E5</accession>
<dbReference type="OrthoDB" id="2599194at2"/>
<dbReference type="Proteomes" id="UP000184432">
    <property type="component" value="Unassembled WGS sequence"/>
</dbReference>
<evidence type="ECO:0008006" key="3">
    <source>
        <dbReference type="Google" id="ProtNLM"/>
    </source>
</evidence>
<gene>
    <name evidence="1" type="ORF">SAMN04488508_10681</name>
</gene>
<evidence type="ECO:0000313" key="1">
    <source>
        <dbReference type="EMBL" id="SHJ17477.1"/>
    </source>
</evidence>
<keyword evidence="2" id="KW-1185">Reference proteome</keyword>
<protein>
    <recommendedName>
        <fullName evidence="3">DUF1569 domain-containing protein</fullName>
    </recommendedName>
</protein>
<dbReference type="RefSeq" id="WP_073316806.1">
    <property type="nucleotide sequence ID" value="NZ_FQYP01000006.1"/>
</dbReference>
<dbReference type="Gene3D" id="1.20.120.450">
    <property type="entry name" value="dinb family like domain"/>
    <property type="match status" value="1"/>
</dbReference>
<name>A0A1M6H5E5_9FLAO</name>
<dbReference type="Pfam" id="PF07606">
    <property type="entry name" value="DUF1569"/>
    <property type="match status" value="1"/>
</dbReference>